<proteinExistence type="predicted"/>
<evidence type="ECO:0000313" key="3">
    <source>
        <dbReference type="Proteomes" id="UP001367316"/>
    </source>
</evidence>
<accession>A0ABR1N1E2</accession>
<name>A0ABR1N1E2_9PEZI</name>
<comment type="caution">
    <text evidence="2">The sequence shown here is derived from an EMBL/GenBank/DDBJ whole genome shotgun (WGS) entry which is preliminary data.</text>
</comment>
<reference evidence="2 3" key="1">
    <citation type="submission" date="2024-04" db="EMBL/GenBank/DDBJ databases">
        <title>Phyllosticta paracitricarpa is synonymous to the EU quarantine fungus P. citricarpa based on phylogenomic analyses.</title>
        <authorList>
            <consortium name="Lawrence Berkeley National Laboratory"/>
            <person name="Van ingen-buijs V.A."/>
            <person name="Van westerhoven A.C."/>
            <person name="Haridas S."/>
            <person name="Skiadas P."/>
            <person name="Martin F."/>
            <person name="Groenewald J.Z."/>
            <person name="Crous P.W."/>
            <person name="Seidl M.F."/>
        </authorList>
    </citation>
    <scope>NUCLEOTIDE SEQUENCE [LARGE SCALE GENOMIC DNA]</scope>
    <source>
        <strain evidence="2 3">CBS 141358</strain>
    </source>
</reference>
<gene>
    <name evidence="2" type="ORF">JOL62DRAFT_248889</name>
</gene>
<dbReference type="Proteomes" id="UP001367316">
    <property type="component" value="Unassembled WGS sequence"/>
</dbReference>
<feature type="signal peptide" evidence="1">
    <location>
        <begin position="1"/>
        <end position="28"/>
    </location>
</feature>
<sequence>MSMRRQPTCTLLHHLMALGFSSFWTVKAVEGLETRPPCYPGHGQSCPSLIPRHNAPSKSPIGTGKFLRVARV</sequence>
<keyword evidence="3" id="KW-1185">Reference proteome</keyword>
<evidence type="ECO:0000256" key="1">
    <source>
        <dbReference type="SAM" id="SignalP"/>
    </source>
</evidence>
<dbReference type="EMBL" id="JBBPBF010000031">
    <property type="protein sequence ID" value="KAK7608170.1"/>
    <property type="molecule type" value="Genomic_DNA"/>
</dbReference>
<organism evidence="2 3">
    <name type="scientific">Phyllosticta paracitricarpa</name>
    <dbReference type="NCBI Taxonomy" id="2016321"/>
    <lineage>
        <taxon>Eukaryota</taxon>
        <taxon>Fungi</taxon>
        <taxon>Dikarya</taxon>
        <taxon>Ascomycota</taxon>
        <taxon>Pezizomycotina</taxon>
        <taxon>Dothideomycetes</taxon>
        <taxon>Dothideomycetes incertae sedis</taxon>
        <taxon>Botryosphaeriales</taxon>
        <taxon>Phyllostictaceae</taxon>
        <taxon>Phyllosticta</taxon>
    </lineage>
</organism>
<protein>
    <recommendedName>
        <fullName evidence="4">Secreted protein</fullName>
    </recommendedName>
</protein>
<feature type="chain" id="PRO_5047089294" description="Secreted protein" evidence="1">
    <location>
        <begin position="29"/>
        <end position="72"/>
    </location>
</feature>
<evidence type="ECO:0000313" key="2">
    <source>
        <dbReference type="EMBL" id="KAK7608170.1"/>
    </source>
</evidence>
<evidence type="ECO:0008006" key="4">
    <source>
        <dbReference type="Google" id="ProtNLM"/>
    </source>
</evidence>
<keyword evidence="1" id="KW-0732">Signal</keyword>